<accession>A0ABY6JXE0</accession>
<dbReference type="Gene3D" id="3.30.420.10">
    <property type="entry name" value="Ribonuclease H-like superfamily/Ribonuclease H"/>
    <property type="match status" value="1"/>
</dbReference>
<protein>
    <recommendedName>
        <fullName evidence="4">Transposase</fullName>
    </recommendedName>
</protein>
<keyword evidence="3" id="KW-1185">Reference proteome</keyword>
<gene>
    <name evidence="2" type="ORF">LAZ67_1003991</name>
</gene>
<organism evidence="2 3">
    <name type="scientific">Cordylochernes scorpioides</name>
    <dbReference type="NCBI Taxonomy" id="51811"/>
    <lineage>
        <taxon>Eukaryota</taxon>
        <taxon>Metazoa</taxon>
        <taxon>Ecdysozoa</taxon>
        <taxon>Arthropoda</taxon>
        <taxon>Chelicerata</taxon>
        <taxon>Arachnida</taxon>
        <taxon>Pseudoscorpiones</taxon>
        <taxon>Cheliferoidea</taxon>
        <taxon>Chernetidae</taxon>
        <taxon>Cordylochernes</taxon>
    </lineage>
</organism>
<dbReference type="EMBL" id="CP092863">
    <property type="protein sequence ID" value="UYV61234.1"/>
    <property type="molecule type" value="Genomic_DNA"/>
</dbReference>
<evidence type="ECO:0000256" key="1">
    <source>
        <dbReference type="SAM" id="SignalP"/>
    </source>
</evidence>
<evidence type="ECO:0000313" key="3">
    <source>
        <dbReference type="Proteomes" id="UP001235939"/>
    </source>
</evidence>
<evidence type="ECO:0000313" key="2">
    <source>
        <dbReference type="EMBL" id="UYV61234.1"/>
    </source>
</evidence>
<sequence>MTLLLTFWWSIWKEVRQGSVRVPSRQIRGCPVVWNETILQFLSIRRSPDLNPIEHVWDALGRRIGARHPSPRTLVELRTALLEEWGLLPLDLLQSLCGNPITHPQPRLPSTFHLGITTEPVKVDRITEDGNMQRMTEAEDEYVADALTNMQPHCEDRVGRLTDAIRGQAVPHAEEAIIYPFHRSHATGSLRQYSHLQRSTPASISHFKMWKTYFAPNLFLTELSTLQSTPDSTPLQTYPILRHLSLWFKFSVSSAITEVVEKLNGQNYRSWKYNIKMLLIEKGLWDVMFKDEDTQDAN</sequence>
<reference evidence="2 3" key="1">
    <citation type="submission" date="2022-01" db="EMBL/GenBank/DDBJ databases">
        <title>A chromosomal length assembly of Cordylochernes scorpioides.</title>
        <authorList>
            <person name="Zeh D."/>
            <person name="Zeh J."/>
        </authorList>
    </citation>
    <scope>NUCLEOTIDE SEQUENCE [LARGE SCALE GENOMIC DNA]</scope>
    <source>
        <strain evidence="2">IN4F17</strain>
        <tissue evidence="2">Whole Body</tissue>
    </source>
</reference>
<evidence type="ECO:0008006" key="4">
    <source>
        <dbReference type="Google" id="ProtNLM"/>
    </source>
</evidence>
<dbReference type="Proteomes" id="UP001235939">
    <property type="component" value="Chromosome 01"/>
</dbReference>
<keyword evidence="1" id="KW-0732">Signal</keyword>
<dbReference type="InterPro" id="IPR036397">
    <property type="entry name" value="RNaseH_sf"/>
</dbReference>
<feature type="signal peptide" evidence="1">
    <location>
        <begin position="1"/>
        <end position="17"/>
    </location>
</feature>
<feature type="chain" id="PRO_5046368812" description="Transposase" evidence="1">
    <location>
        <begin position="18"/>
        <end position="298"/>
    </location>
</feature>
<proteinExistence type="predicted"/>
<name>A0ABY6JXE0_9ARAC</name>